<gene>
    <name evidence="6" type="ORF">Cfor_10908</name>
</gene>
<feature type="chain" id="PRO_5027108369" description="LRRCT domain-containing protein" evidence="4">
    <location>
        <begin position="20"/>
        <end position="343"/>
    </location>
</feature>
<organism evidence="6 7">
    <name type="scientific">Coptotermes formosanus</name>
    <name type="common">Formosan subterranean termite</name>
    <dbReference type="NCBI Taxonomy" id="36987"/>
    <lineage>
        <taxon>Eukaryota</taxon>
        <taxon>Metazoa</taxon>
        <taxon>Ecdysozoa</taxon>
        <taxon>Arthropoda</taxon>
        <taxon>Hexapoda</taxon>
        <taxon>Insecta</taxon>
        <taxon>Pterygota</taxon>
        <taxon>Neoptera</taxon>
        <taxon>Polyneoptera</taxon>
        <taxon>Dictyoptera</taxon>
        <taxon>Blattodea</taxon>
        <taxon>Blattoidea</taxon>
        <taxon>Termitoidae</taxon>
        <taxon>Rhinotermitidae</taxon>
        <taxon>Coptotermes</taxon>
    </lineage>
</organism>
<comment type="caution">
    <text evidence="6">The sequence shown here is derived from an EMBL/GenBank/DDBJ whole genome shotgun (WGS) entry which is preliminary data.</text>
</comment>
<protein>
    <recommendedName>
        <fullName evidence="5">LRRCT domain-containing protein</fullName>
    </recommendedName>
</protein>
<evidence type="ECO:0000256" key="1">
    <source>
        <dbReference type="ARBA" id="ARBA00022614"/>
    </source>
</evidence>
<dbReference type="SUPFAM" id="SSF52058">
    <property type="entry name" value="L domain-like"/>
    <property type="match status" value="1"/>
</dbReference>
<dbReference type="Pfam" id="PF13855">
    <property type="entry name" value="LRR_8"/>
    <property type="match status" value="1"/>
</dbReference>
<dbReference type="InterPro" id="IPR050328">
    <property type="entry name" value="Dev_Immune_Receptor"/>
</dbReference>
<dbReference type="PROSITE" id="PS51450">
    <property type="entry name" value="LRR"/>
    <property type="match status" value="1"/>
</dbReference>
<dbReference type="Gene3D" id="3.80.10.10">
    <property type="entry name" value="Ribonuclease Inhibitor"/>
    <property type="match status" value="2"/>
</dbReference>
<dbReference type="GO" id="GO:0005615">
    <property type="term" value="C:extracellular space"/>
    <property type="evidence" value="ECO:0007669"/>
    <property type="project" value="TreeGrafter"/>
</dbReference>
<feature type="signal peptide" evidence="4">
    <location>
        <begin position="1"/>
        <end position="19"/>
    </location>
</feature>
<dbReference type="OrthoDB" id="676979at2759"/>
<dbReference type="PANTHER" id="PTHR24373">
    <property type="entry name" value="SLIT RELATED LEUCINE-RICH REPEAT NEURONAL PROTEIN"/>
    <property type="match status" value="1"/>
</dbReference>
<evidence type="ECO:0000256" key="4">
    <source>
        <dbReference type="SAM" id="SignalP"/>
    </source>
</evidence>
<dbReference type="InterPro" id="IPR003591">
    <property type="entry name" value="Leu-rich_rpt_typical-subtyp"/>
</dbReference>
<dbReference type="InParanoid" id="A0A6L2PSS8"/>
<dbReference type="AlphaFoldDB" id="A0A6L2PSS8"/>
<keyword evidence="1" id="KW-0433">Leucine-rich repeat</keyword>
<evidence type="ECO:0000256" key="3">
    <source>
        <dbReference type="ARBA" id="ARBA00022737"/>
    </source>
</evidence>
<feature type="domain" description="LRRCT" evidence="5">
    <location>
        <begin position="160"/>
        <end position="206"/>
    </location>
</feature>
<sequence>MTIPGFLAILIMTVPGSTSWDCPSPCKCYNHNVDCSYKDLTQLQDNMFNWTGAEQLPELSLQNNQLASLPAHIFDPLLGLKILNLDHNQLTALEVSLFSKLTLLKFLDLKGNQISTLPVGLFAFQKELISLDLRKNLLSTLDIQVMTPMQSLKTLFISENPLDCDCGLQPVVIWSSNILENTDAKCRFPPQYQDRNWSVLTGVECTTPLPTVIITPSTDKTPGIDIHVPTSFTKKYTKVPSTSSTPPRTLYLSWHWLSCVWCSSPLWCLSTGTRDWKPEGRTFSTAAPTSEEEKRLKPQYDNNYLKGHCEDTQVGQKEGNSCTIDSKFETVRDVSLPDFRRVG</sequence>
<evidence type="ECO:0000313" key="7">
    <source>
        <dbReference type="Proteomes" id="UP000502823"/>
    </source>
</evidence>
<keyword evidence="7" id="KW-1185">Reference proteome</keyword>
<evidence type="ECO:0000256" key="2">
    <source>
        <dbReference type="ARBA" id="ARBA00022729"/>
    </source>
</evidence>
<dbReference type="EMBL" id="BLKM01005549">
    <property type="protein sequence ID" value="GFG34680.1"/>
    <property type="molecule type" value="Genomic_DNA"/>
</dbReference>
<dbReference type="SMART" id="SM00369">
    <property type="entry name" value="LRR_TYP"/>
    <property type="match status" value="3"/>
</dbReference>
<accession>A0A6L2PSS8</accession>
<dbReference type="SMART" id="SM00082">
    <property type="entry name" value="LRRCT"/>
    <property type="match status" value="1"/>
</dbReference>
<reference evidence="7" key="1">
    <citation type="submission" date="2020-01" db="EMBL/GenBank/DDBJ databases">
        <title>Draft genome sequence of the Termite Coptotermes fromosanus.</title>
        <authorList>
            <person name="Itakura S."/>
            <person name="Yosikawa Y."/>
            <person name="Umezawa K."/>
        </authorList>
    </citation>
    <scope>NUCLEOTIDE SEQUENCE [LARGE SCALE GENOMIC DNA]</scope>
</reference>
<evidence type="ECO:0000313" key="6">
    <source>
        <dbReference type="EMBL" id="GFG34680.1"/>
    </source>
</evidence>
<dbReference type="PANTHER" id="PTHR24373:SF262">
    <property type="entry name" value="LEUCINE-RICH REPEAT-CONTAINING PROTEIN 15"/>
    <property type="match status" value="1"/>
</dbReference>
<proteinExistence type="predicted"/>
<dbReference type="InterPro" id="IPR032675">
    <property type="entry name" value="LRR_dom_sf"/>
</dbReference>
<dbReference type="GO" id="GO:0031012">
    <property type="term" value="C:extracellular matrix"/>
    <property type="evidence" value="ECO:0007669"/>
    <property type="project" value="TreeGrafter"/>
</dbReference>
<keyword evidence="3" id="KW-0677">Repeat</keyword>
<keyword evidence="2 4" id="KW-0732">Signal</keyword>
<dbReference type="Proteomes" id="UP000502823">
    <property type="component" value="Unassembled WGS sequence"/>
</dbReference>
<name>A0A6L2PSS8_COPFO</name>
<dbReference type="InterPro" id="IPR001611">
    <property type="entry name" value="Leu-rich_rpt"/>
</dbReference>
<dbReference type="InterPro" id="IPR000483">
    <property type="entry name" value="Cys-rich_flank_reg_C"/>
</dbReference>
<evidence type="ECO:0000259" key="5">
    <source>
        <dbReference type="SMART" id="SM00082"/>
    </source>
</evidence>